<dbReference type="OrthoDB" id="2748701at2759"/>
<dbReference type="SUPFAM" id="SSF52058">
    <property type="entry name" value="L domain-like"/>
    <property type="match status" value="1"/>
</dbReference>
<dbReference type="Gene3D" id="3.80.10.10">
    <property type="entry name" value="Ribonuclease Inhibitor"/>
    <property type="match status" value="1"/>
</dbReference>
<dbReference type="EMBL" id="KL197711">
    <property type="protein sequence ID" value="KDQ62124.1"/>
    <property type="molecule type" value="Genomic_DNA"/>
</dbReference>
<proteinExistence type="predicted"/>
<dbReference type="InParanoid" id="A0A067Q567"/>
<dbReference type="InterPro" id="IPR032675">
    <property type="entry name" value="LRR_dom_sf"/>
</dbReference>
<organism evidence="1 2">
    <name type="scientific">Jaapia argillacea MUCL 33604</name>
    <dbReference type="NCBI Taxonomy" id="933084"/>
    <lineage>
        <taxon>Eukaryota</taxon>
        <taxon>Fungi</taxon>
        <taxon>Dikarya</taxon>
        <taxon>Basidiomycota</taxon>
        <taxon>Agaricomycotina</taxon>
        <taxon>Agaricomycetes</taxon>
        <taxon>Agaricomycetidae</taxon>
        <taxon>Jaapiales</taxon>
        <taxon>Jaapiaceae</taxon>
        <taxon>Jaapia</taxon>
    </lineage>
</organism>
<sequence length="380" mass="42483">MGLFRNKPTRLNTVHALDRCPPEICEEIFTLACMDGGYTGRSLSLVSKYIRNASETVRFQSIAVSGLAQVRALAAVLEGASAHPHHVRHLFLSYCDPSRSETPREARTSSNPGWPNIRGRFRRRQSYVETPSHGGEGWDKEQMKRLSSARLSSERIQQAVTRIFRIVGHSLETLTMVMPQSRGSVLPAIPLPVLTELTVYSIWGDQTTYITPTLPYPSLRRLHLAGRYFHESQIPEIASACPSLTHLRLSGLEDGIHLPRPLKAILGLPHDIDKPHPIPTSLRHPSLQRVLVQPRPPAHFSSLLAYDIYRHALSGVPALLHRHREEDIILLKPVIWGDIDDCVADAKALWLDRLEGGLGCWVEKTRTTADGFLSIDAPAF</sequence>
<keyword evidence="2" id="KW-1185">Reference proteome</keyword>
<name>A0A067Q567_9AGAM</name>
<dbReference type="AlphaFoldDB" id="A0A067Q567"/>
<protein>
    <recommendedName>
        <fullName evidence="3">F-box domain-containing protein</fullName>
    </recommendedName>
</protein>
<evidence type="ECO:0008006" key="3">
    <source>
        <dbReference type="Google" id="ProtNLM"/>
    </source>
</evidence>
<gene>
    <name evidence="1" type="ORF">JAAARDRAFT_30031</name>
</gene>
<dbReference type="HOGENOM" id="CLU_041942_1_0_1"/>
<reference evidence="2" key="1">
    <citation type="journal article" date="2014" name="Proc. Natl. Acad. Sci. U.S.A.">
        <title>Extensive sampling of basidiomycete genomes demonstrates inadequacy of the white-rot/brown-rot paradigm for wood decay fungi.</title>
        <authorList>
            <person name="Riley R."/>
            <person name="Salamov A.A."/>
            <person name="Brown D.W."/>
            <person name="Nagy L.G."/>
            <person name="Floudas D."/>
            <person name="Held B.W."/>
            <person name="Levasseur A."/>
            <person name="Lombard V."/>
            <person name="Morin E."/>
            <person name="Otillar R."/>
            <person name="Lindquist E.A."/>
            <person name="Sun H."/>
            <person name="LaButti K.M."/>
            <person name="Schmutz J."/>
            <person name="Jabbour D."/>
            <person name="Luo H."/>
            <person name="Baker S.E."/>
            <person name="Pisabarro A.G."/>
            <person name="Walton J.D."/>
            <person name="Blanchette R.A."/>
            <person name="Henrissat B."/>
            <person name="Martin F."/>
            <person name="Cullen D."/>
            <person name="Hibbett D.S."/>
            <person name="Grigoriev I.V."/>
        </authorList>
    </citation>
    <scope>NUCLEOTIDE SEQUENCE [LARGE SCALE GENOMIC DNA]</scope>
    <source>
        <strain evidence="2">MUCL 33604</strain>
    </source>
</reference>
<evidence type="ECO:0000313" key="2">
    <source>
        <dbReference type="Proteomes" id="UP000027265"/>
    </source>
</evidence>
<dbReference type="Proteomes" id="UP000027265">
    <property type="component" value="Unassembled WGS sequence"/>
</dbReference>
<evidence type="ECO:0000313" key="1">
    <source>
        <dbReference type="EMBL" id="KDQ62124.1"/>
    </source>
</evidence>
<accession>A0A067Q567</accession>
<dbReference type="STRING" id="933084.A0A067Q567"/>